<dbReference type="AlphaFoldDB" id="A0A1B6VJ51"/>
<gene>
    <name evidence="1" type="ORF">A0123_01851</name>
</gene>
<dbReference type="OrthoDB" id="9813383at2"/>
<keyword evidence="1" id="KW-0808">Transferase</keyword>
<dbReference type="EMBL" id="LUTU01000008">
    <property type="protein sequence ID" value="OAJ67255.1"/>
    <property type="molecule type" value="Genomic_DNA"/>
</dbReference>
<evidence type="ECO:0000313" key="2">
    <source>
        <dbReference type="Proteomes" id="UP000077786"/>
    </source>
</evidence>
<comment type="caution">
    <text evidence="1">The sequence shown here is derived from an EMBL/GenBank/DDBJ whole genome shotgun (WGS) entry which is preliminary data.</text>
</comment>
<dbReference type="InterPro" id="IPR029062">
    <property type="entry name" value="Class_I_gatase-like"/>
</dbReference>
<accession>A0A1B6VJ51</accession>
<dbReference type="GO" id="GO:0016740">
    <property type="term" value="F:transferase activity"/>
    <property type="evidence" value="ECO:0007669"/>
    <property type="project" value="UniProtKB-KW"/>
</dbReference>
<dbReference type="InterPro" id="IPR011697">
    <property type="entry name" value="Peptidase_C26"/>
</dbReference>
<reference evidence="1 2" key="1">
    <citation type="submission" date="2016-03" db="EMBL/GenBank/DDBJ databases">
        <title>Draft genome sequence of Gluconobacter cerinus strain CECT 9110.</title>
        <authorList>
            <person name="Sainz F."/>
            <person name="Mas A."/>
            <person name="Torija M.J."/>
        </authorList>
    </citation>
    <scope>NUCLEOTIDE SEQUENCE [LARGE SCALE GENOMIC DNA]</scope>
    <source>
        <strain evidence="1 2">CECT 9110</strain>
    </source>
</reference>
<dbReference type="SUPFAM" id="SSF52317">
    <property type="entry name" value="Class I glutamine amidotransferase-like"/>
    <property type="match status" value="1"/>
</dbReference>
<evidence type="ECO:0000313" key="1">
    <source>
        <dbReference type="EMBL" id="OAJ67255.1"/>
    </source>
</evidence>
<dbReference type="PANTHER" id="PTHR43235:SF1">
    <property type="entry name" value="GLUTAMINE AMIDOTRANSFERASE PB2B2.05-RELATED"/>
    <property type="match status" value="1"/>
</dbReference>
<sequence>MMGRMTTARPSPSRNTAPLIGLTLDHEPGGSGQFSRYPYHALRENYLTALSDAGGLPVCLGYVGNAEAMVERLDALVITGGAFDVDPALYGEEPHPLTTPRPMRTSAELALLRAALKQDIPVLGICGGMQLMAVNAGGTLIQHLPPELEHEQPNPRHEPGHTVSLVAGTRLARIADTEIMHVNSSHHQAVRTAGKAKISAVAADGVIEAIELDDAKFAIGVQWHPEFTLDPGDRRLYAALVEAAAR</sequence>
<keyword evidence="1" id="KW-0315">Glutamine amidotransferase</keyword>
<dbReference type="GO" id="GO:0005829">
    <property type="term" value="C:cytosol"/>
    <property type="evidence" value="ECO:0007669"/>
    <property type="project" value="TreeGrafter"/>
</dbReference>
<dbReference type="PATRIC" id="fig|38307.3.peg.1911"/>
<dbReference type="PROSITE" id="PS51273">
    <property type="entry name" value="GATASE_TYPE_1"/>
    <property type="match status" value="1"/>
</dbReference>
<dbReference type="PANTHER" id="PTHR43235">
    <property type="entry name" value="GLUTAMINE AMIDOTRANSFERASE PB2B2.05-RELATED"/>
    <property type="match status" value="1"/>
</dbReference>
<protein>
    <submittedName>
        <fullName evidence="1">Glutamine amidotransferase</fullName>
    </submittedName>
</protein>
<dbReference type="GO" id="GO:0033969">
    <property type="term" value="F:gamma-glutamyl-gamma-aminobutyrate hydrolase activity"/>
    <property type="evidence" value="ECO:0007669"/>
    <property type="project" value="TreeGrafter"/>
</dbReference>
<dbReference type="InterPro" id="IPR044668">
    <property type="entry name" value="PuuD-like"/>
</dbReference>
<dbReference type="RefSeq" id="WP_064274600.1">
    <property type="nucleotide sequence ID" value="NZ_LUTU01000008.1"/>
</dbReference>
<dbReference type="Pfam" id="PF07722">
    <property type="entry name" value="Peptidase_C26"/>
    <property type="match status" value="1"/>
</dbReference>
<dbReference type="GO" id="GO:0006598">
    <property type="term" value="P:polyamine catabolic process"/>
    <property type="evidence" value="ECO:0007669"/>
    <property type="project" value="TreeGrafter"/>
</dbReference>
<proteinExistence type="predicted"/>
<dbReference type="CDD" id="cd01745">
    <property type="entry name" value="GATase1_2"/>
    <property type="match status" value="1"/>
</dbReference>
<organism evidence="1 2">
    <name type="scientific">Gluconobacter cerinus</name>
    <dbReference type="NCBI Taxonomy" id="38307"/>
    <lineage>
        <taxon>Bacteria</taxon>
        <taxon>Pseudomonadati</taxon>
        <taxon>Pseudomonadota</taxon>
        <taxon>Alphaproteobacteria</taxon>
        <taxon>Acetobacterales</taxon>
        <taxon>Acetobacteraceae</taxon>
        <taxon>Gluconobacter</taxon>
    </lineage>
</organism>
<dbReference type="Proteomes" id="UP000077786">
    <property type="component" value="Unassembled WGS sequence"/>
</dbReference>
<dbReference type="Gene3D" id="3.40.50.880">
    <property type="match status" value="1"/>
</dbReference>
<name>A0A1B6VJ51_9PROT</name>